<dbReference type="SUPFAM" id="SSF51445">
    <property type="entry name" value="(Trans)glycosidases"/>
    <property type="match status" value="1"/>
</dbReference>
<keyword evidence="2" id="KW-0812">Transmembrane</keyword>
<dbReference type="Pfam" id="PF13200">
    <property type="entry name" value="DUF4015"/>
    <property type="match status" value="1"/>
</dbReference>
<feature type="domain" description="DUF4015" evidence="3">
    <location>
        <begin position="80"/>
        <end position="395"/>
    </location>
</feature>
<protein>
    <recommendedName>
        <fullName evidence="3">DUF4015 domain-containing protein</fullName>
    </recommendedName>
</protein>
<evidence type="ECO:0000259" key="3">
    <source>
        <dbReference type="Pfam" id="PF13200"/>
    </source>
</evidence>
<gene>
    <name evidence="4" type="ORF">HS096_00770</name>
</gene>
<comment type="caution">
    <text evidence="4">The sequence shown here is derived from an EMBL/GenBank/DDBJ whole genome shotgun (WGS) entry which is preliminary data.</text>
</comment>
<feature type="region of interest" description="Disordered" evidence="1">
    <location>
        <begin position="47"/>
        <end position="69"/>
    </location>
</feature>
<name>A0A928Y6E2_UNCKA</name>
<dbReference type="Proteomes" id="UP000710385">
    <property type="component" value="Unassembled WGS sequence"/>
</dbReference>
<proteinExistence type="predicted"/>
<evidence type="ECO:0000256" key="2">
    <source>
        <dbReference type="SAM" id="Phobius"/>
    </source>
</evidence>
<accession>A0A928Y6E2</accession>
<dbReference type="InterPro" id="IPR025275">
    <property type="entry name" value="DUF4015"/>
</dbReference>
<evidence type="ECO:0000313" key="4">
    <source>
        <dbReference type="EMBL" id="MBE7524921.1"/>
    </source>
</evidence>
<dbReference type="InterPro" id="IPR017853">
    <property type="entry name" value="GH"/>
</dbReference>
<keyword evidence="2" id="KW-0472">Membrane</keyword>
<evidence type="ECO:0000313" key="5">
    <source>
        <dbReference type="Proteomes" id="UP000710385"/>
    </source>
</evidence>
<keyword evidence="2" id="KW-1133">Transmembrane helix</keyword>
<evidence type="ECO:0000256" key="1">
    <source>
        <dbReference type="SAM" id="MobiDB-lite"/>
    </source>
</evidence>
<dbReference type="AlphaFoldDB" id="A0A928Y6E2"/>
<feature type="transmembrane region" description="Helical" evidence="2">
    <location>
        <begin position="16"/>
        <end position="36"/>
    </location>
</feature>
<reference evidence="4" key="1">
    <citation type="submission" date="2020-05" db="EMBL/GenBank/DDBJ databases">
        <title>High-Quality Genomes of Partial-Nitritation/Anammox System by Hierarchical Clustering Based Hybrid Assembly.</title>
        <authorList>
            <person name="Liu L."/>
            <person name="Wang Y."/>
            <person name="Che Y."/>
            <person name="Chen Y."/>
            <person name="Xia Y."/>
            <person name="Luo R."/>
            <person name="Cheng S.H."/>
            <person name="Zheng C."/>
            <person name="Zhang T."/>
        </authorList>
    </citation>
    <scope>NUCLEOTIDE SEQUENCE</scope>
    <source>
        <strain evidence="4">H1_PAT1</strain>
    </source>
</reference>
<sequence>MSDTALPPQSRKTAHAIIFAAVVIFAAFSFLGFAAYRSGARGALPAESIGGGSQNPSPAAEPEPKPEKIRHVPMPDEVRGIYWTAQTAGSERGQELLAYMKRYGLNTAVIDLKMDNGELAFDPHSDAMKATVMDDPVIRDLDALLHKLADEDIYRIARIAVMRDGAFAKIHPELALKRAGGGIWKDNIGSIWLDPAADEPRLYGIELAREAYKRGFDEIQFDYVRFPSDGAIGAIQYPIWSQTTSTKVQVMQDFFAEVGGTLAREGIPVSFDVFGMTFISLSDFNIGQRLADVYPYADAISPMAYPSHYPNMFRGYPNPSLVPYEIVKLTLDEGARIMENLYGVPEEESRPKFRPWLQDFDIGAVYTPERIEAQIRATRDAGASGWLLWNARNVYEPANYLPPKETEIRKRDEEKNAPILE</sequence>
<organism evidence="4 5">
    <name type="scientific">candidate division WWE3 bacterium</name>
    <dbReference type="NCBI Taxonomy" id="2053526"/>
    <lineage>
        <taxon>Bacteria</taxon>
        <taxon>Katanobacteria</taxon>
    </lineage>
</organism>
<dbReference type="EMBL" id="JABTTY010000001">
    <property type="protein sequence ID" value="MBE7524921.1"/>
    <property type="molecule type" value="Genomic_DNA"/>
</dbReference>